<dbReference type="AlphaFoldDB" id="A0A673Y8M9"/>
<reference evidence="1" key="2">
    <citation type="submission" date="2025-09" db="UniProtKB">
        <authorList>
            <consortium name="Ensembl"/>
        </authorList>
    </citation>
    <scope>IDENTIFICATION</scope>
</reference>
<proteinExistence type="predicted"/>
<reference evidence="1" key="1">
    <citation type="submission" date="2025-08" db="UniProtKB">
        <authorList>
            <consortium name="Ensembl"/>
        </authorList>
    </citation>
    <scope>IDENTIFICATION</scope>
</reference>
<evidence type="ECO:0000313" key="2">
    <source>
        <dbReference type="Proteomes" id="UP000472277"/>
    </source>
</evidence>
<keyword evidence="2" id="KW-1185">Reference proteome</keyword>
<dbReference type="InParanoid" id="A0A673Y8M9"/>
<organism evidence="1 2">
    <name type="scientific">Salmo trutta</name>
    <name type="common">Brown trout</name>
    <dbReference type="NCBI Taxonomy" id="8032"/>
    <lineage>
        <taxon>Eukaryota</taxon>
        <taxon>Metazoa</taxon>
        <taxon>Chordata</taxon>
        <taxon>Craniata</taxon>
        <taxon>Vertebrata</taxon>
        <taxon>Euteleostomi</taxon>
        <taxon>Actinopterygii</taxon>
        <taxon>Neopterygii</taxon>
        <taxon>Teleostei</taxon>
        <taxon>Protacanthopterygii</taxon>
        <taxon>Salmoniformes</taxon>
        <taxon>Salmonidae</taxon>
        <taxon>Salmoninae</taxon>
        <taxon>Salmo</taxon>
    </lineage>
</organism>
<protein>
    <submittedName>
        <fullName evidence="1">Uncharacterized protein</fullName>
    </submittedName>
</protein>
<accession>A0A673Y8M9</accession>
<evidence type="ECO:0000313" key="1">
    <source>
        <dbReference type="Ensembl" id="ENSSTUP00000030792.1"/>
    </source>
</evidence>
<sequence length="119" mass="13856">MRVILASRYGTWLPRRWGSESARMTLPRASKPVLMWTDSLRRKPVFPVRAARSDPARSTRWSLEERTEPSSWLCCRLEPSRTLFSHRHSLPFPEEGMFTKKKSTLLTSSATMTFSHFGR</sequence>
<dbReference type="Ensembl" id="ENSSTUT00000032203.1">
    <property type="protein sequence ID" value="ENSSTUP00000030792.1"/>
    <property type="gene ID" value="ENSSTUG00000013277.1"/>
</dbReference>
<name>A0A673Y8M9_SALTR</name>
<dbReference type="GeneTree" id="ENSGT01150000287467"/>
<dbReference type="Proteomes" id="UP000472277">
    <property type="component" value="Chromosome 27"/>
</dbReference>
<dbReference type="OMA" id="LMWTDSL"/>